<name>A0A016WSC6_9BILA</name>
<evidence type="ECO:0000256" key="1">
    <source>
        <dbReference type="SAM" id="SignalP"/>
    </source>
</evidence>
<keyword evidence="3" id="KW-1185">Reference proteome</keyword>
<organism evidence="2 3">
    <name type="scientific">Ancylostoma ceylanicum</name>
    <dbReference type="NCBI Taxonomy" id="53326"/>
    <lineage>
        <taxon>Eukaryota</taxon>
        <taxon>Metazoa</taxon>
        <taxon>Ecdysozoa</taxon>
        <taxon>Nematoda</taxon>
        <taxon>Chromadorea</taxon>
        <taxon>Rhabditida</taxon>
        <taxon>Rhabditina</taxon>
        <taxon>Rhabditomorpha</taxon>
        <taxon>Strongyloidea</taxon>
        <taxon>Ancylostomatidae</taxon>
        <taxon>Ancylostomatinae</taxon>
        <taxon>Ancylostoma</taxon>
    </lineage>
</organism>
<feature type="signal peptide" evidence="1">
    <location>
        <begin position="1"/>
        <end position="19"/>
    </location>
</feature>
<dbReference type="AlphaFoldDB" id="A0A016WSC6"/>
<protein>
    <recommendedName>
        <fullName evidence="4">PAN domain protein</fullName>
    </recommendedName>
</protein>
<gene>
    <name evidence="2" type="primary">Acey_s0550.g3299</name>
    <name evidence="2" type="ORF">Y032_0550g3299</name>
</gene>
<dbReference type="Proteomes" id="UP000024635">
    <property type="component" value="Unassembled WGS sequence"/>
</dbReference>
<feature type="chain" id="PRO_5001492036" description="PAN domain protein" evidence="1">
    <location>
        <begin position="20"/>
        <end position="259"/>
    </location>
</feature>
<proteinExistence type="predicted"/>
<keyword evidence="1" id="KW-0732">Signal</keyword>
<evidence type="ECO:0008006" key="4">
    <source>
        <dbReference type="Google" id="ProtNLM"/>
    </source>
</evidence>
<evidence type="ECO:0000313" key="2">
    <source>
        <dbReference type="EMBL" id="EYC41928.1"/>
    </source>
</evidence>
<dbReference type="EMBL" id="JARK01000150">
    <property type="protein sequence ID" value="EYC41928.1"/>
    <property type="molecule type" value="Genomic_DNA"/>
</dbReference>
<evidence type="ECO:0000313" key="3">
    <source>
        <dbReference type="Proteomes" id="UP000024635"/>
    </source>
</evidence>
<reference evidence="3" key="1">
    <citation type="journal article" date="2015" name="Nat. Genet.">
        <title>The genome and transcriptome of the zoonotic hookworm Ancylostoma ceylanicum identify infection-specific gene families.</title>
        <authorList>
            <person name="Schwarz E.M."/>
            <person name="Hu Y."/>
            <person name="Antoshechkin I."/>
            <person name="Miller M.M."/>
            <person name="Sternberg P.W."/>
            <person name="Aroian R.V."/>
        </authorList>
    </citation>
    <scope>NUCLEOTIDE SEQUENCE</scope>
    <source>
        <strain evidence="3">HY135</strain>
    </source>
</reference>
<comment type="caution">
    <text evidence="2">The sequence shown here is derived from an EMBL/GenBank/DDBJ whole genome shotgun (WGS) entry which is preliminary data.</text>
</comment>
<sequence length="259" mass="29195">MNMLLFAAVVLTLNDVLNACVFMKSSESALSKRYTFQNTNRDACLETCYSDQACTYVKHDQTTCDIYSERNKGTNVKDGYRIDRKRNVTNNPLCSSSVSFAPAIEFQRPSGAGAMNISGPCPNVPFTNIYRFKAVDSNVYMYSNQKDFQNEATLTRQCGMSFYSQNPDGMDLTPVFTRNNLQLLFGEAYNVTGYTFLDAYAVPRLYYLPGGSLCLSNEPIREYRMAGDVSYKYLSSKGGNMVDSDMMHTFYILSSSCWD</sequence>
<accession>A0A016WSC6</accession>